<keyword evidence="3" id="KW-1185">Reference proteome</keyword>
<dbReference type="RefSeq" id="WP_012929405.1">
    <property type="nucleotide sequence ID" value="NC_013730.1"/>
</dbReference>
<dbReference type="InterPro" id="IPR011050">
    <property type="entry name" value="Pectin_lyase_fold/virulence"/>
</dbReference>
<accession>D2QRJ9</accession>
<dbReference type="Proteomes" id="UP000002028">
    <property type="component" value="Chromosome"/>
</dbReference>
<protein>
    <recommendedName>
        <fullName evidence="1">Rhamnogalacturonase A/B/Epimerase-like pectate lyase domain-containing protein</fullName>
    </recommendedName>
</protein>
<dbReference type="AlphaFoldDB" id="D2QRJ9"/>
<dbReference type="EMBL" id="CP001769">
    <property type="protein sequence ID" value="ADB40904.1"/>
    <property type="molecule type" value="Genomic_DNA"/>
</dbReference>
<evidence type="ECO:0000313" key="3">
    <source>
        <dbReference type="Proteomes" id="UP000002028"/>
    </source>
</evidence>
<dbReference type="HOGENOM" id="CLU_503349_0_0_10"/>
<gene>
    <name evidence="2" type="ordered locus">Slin_4926</name>
</gene>
<evidence type="ECO:0000313" key="2">
    <source>
        <dbReference type="EMBL" id="ADB40904.1"/>
    </source>
</evidence>
<dbReference type="KEGG" id="sli:Slin_4926"/>
<dbReference type="Gene3D" id="2.160.20.10">
    <property type="entry name" value="Single-stranded right-handed beta-helix, Pectin lyase-like"/>
    <property type="match status" value="1"/>
</dbReference>
<dbReference type="InterPro" id="IPR024535">
    <property type="entry name" value="RHGA/B-epi-like_pectate_lyase"/>
</dbReference>
<dbReference type="InterPro" id="IPR012334">
    <property type="entry name" value="Pectin_lyas_fold"/>
</dbReference>
<dbReference type="Pfam" id="PF12708">
    <property type="entry name" value="Pect-lyase_RHGA_epim"/>
    <property type="match status" value="1"/>
</dbReference>
<reference evidence="2 3" key="1">
    <citation type="journal article" date="2010" name="Stand. Genomic Sci.">
        <title>Complete genome sequence of Spirosoma linguale type strain (1).</title>
        <authorList>
            <person name="Lail K."/>
            <person name="Sikorski J."/>
            <person name="Saunders E."/>
            <person name="Lapidus A."/>
            <person name="Glavina Del Rio T."/>
            <person name="Copeland A."/>
            <person name="Tice H."/>
            <person name="Cheng J.-F."/>
            <person name="Lucas S."/>
            <person name="Nolan M."/>
            <person name="Bruce D."/>
            <person name="Goodwin L."/>
            <person name="Pitluck S."/>
            <person name="Ivanova N."/>
            <person name="Mavromatis K."/>
            <person name="Ovchinnikova G."/>
            <person name="Pati A."/>
            <person name="Chen A."/>
            <person name="Palaniappan K."/>
            <person name="Land M."/>
            <person name="Hauser L."/>
            <person name="Chang Y.-J."/>
            <person name="Jeffries C.D."/>
            <person name="Chain P."/>
            <person name="Brettin T."/>
            <person name="Detter J.C."/>
            <person name="Schuetze A."/>
            <person name="Rohde M."/>
            <person name="Tindall B.J."/>
            <person name="Goeker M."/>
            <person name="Bristow J."/>
            <person name="Eisen J.A."/>
            <person name="Markowitz V."/>
            <person name="Hugenholtz P."/>
            <person name="Kyrpides N.C."/>
            <person name="Klenk H.-P."/>
            <person name="Chen F."/>
        </authorList>
    </citation>
    <scope>NUCLEOTIDE SEQUENCE [LARGE SCALE GENOMIC DNA]</scope>
    <source>
        <strain evidence="3">ATCC 33905 / DSM 74 / LMG 10896 / Claus 1</strain>
    </source>
</reference>
<organism evidence="2 3">
    <name type="scientific">Spirosoma linguale (strain ATCC 33905 / DSM 74 / LMG 10896 / Claus 1)</name>
    <dbReference type="NCBI Taxonomy" id="504472"/>
    <lineage>
        <taxon>Bacteria</taxon>
        <taxon>Pseudomonadati</taxon>
        <taxon>Bacteroidota</taxon>
        <taxon>Cytophagia</taxon>
        <taxon>Cytophagales</taxon>
        <taxon>Cytophagaceae</taxon>
        <taxon>Spirosoma</taxon>
    </lineage>
</organism>
<sequence>MINVKDTAFGAVGNGQTDDAAAIQRAVNYAKSLNAPGGGIYRATIYFPAGYYYISSPIDLTNTNGIWLVGDGGKYINSGIIGNTSGPMFDFSGSSLSGCENFFFLSSTGFGATRSTIGVQFALTASGGLNCGIRQCSFQMEDFATANSGLGTIGILNIRSEEFFISECLIRANTPVALSNSTSVTGPSNTYTASSRFQTLSSGIGSMGATNIHSTSLENYEKRQPALVLNGVNSLSFQGYLSRITANNGTNETAIFCNQYTTNLRIHATIESFSRVLQVSNGGFEGNELTIVSANVSAPSTELINVTGCNVKGLKARISLPTLSERNNRYVIYHSPSTDPNQQASGSITNSEITCYDIVFNQYVISANLLKKSENVIFNTSRPFEKRGGRIRQLSNNTVSAGTVGSPVDAAIFSFRQADNFASTNGRGGYYRIWIDGVIRAGGYGSGGSAVLSFQAQLIVNQNNTGNMDAPSATVIILDKSVTNPSYIDIMGVLVTVNFASNIGTVTISPRVAGTGTNEPISYDGVAELQSDFLVNGSIPL</sequence>
<feature type="domain" description="Rhamnogalacturonase A/B/Epimerase-like pectate lyase" evidence="1">
    <location>
        <begin position="2"/>
        <end position="75"/>
    </location>
</feature>
<name>D2QRJ9_SPILD</name>
<evidence type="ECO:0000259" key="1">
    <source>
        <dbReference type="Pfam" id="PF12708"/>
    </source>
</evidence>
<proteinExistence type="predicted"/>
<dbReference type="eggNOG" id="COG5434">
    <property type="taxonomic scope" value="Bacteria"/>
</dbReference>
<dbReference type="SUPFAM" id="SSF51126">
    <property type="entry name" value="Pectin lyase-like"/>
    <property type="match status" value="1"/>
</dbReference>